<accession>A0A2G5TWX4</accession>
<gene>
    <name evidence="2" type="primary">Cnig_chr_IV.g12348</name>
    <name evidence="2" type="ORF">B9Z55_012348</name>
</gene>
<feature type="domain" description="Sdz-33 F-box" evidence="1">
    <location>
        <begin position="180"/>
        <end position="233"/>
    </location>
</feature>
<evidence type="ECO:0000259" key="1">
    <source>
        <dbReference type="Pfam" id="PF07735"/>
    </source>
</evidence>
<sequence length="316" mass="36752">MPKIFFRILFSLLSKRAKFLAKRIRWNPLDIRLTSGVDPQICLQPSTVPGHEWIIDYEKEKELSEYPFFQSTIRGPTALHFLFLQDNGIENIKHMIEHICEVFRSPITELQIFEESLIEWIIKFQPMMRHVSIRKDVIISARTLDRISKSLKMTDLFGIDSVAIDENFHITEPIPCPSILIYNSFWITLPSILNGTNSIIRLYDSKLTAKDINTILKEWQLGNKLQNLKYLKIHNTLLNANEVFEDLNPTVSFGNVGRPMTVEIYDEQTVKLVDVAAVLNLTRNDGKILSIFQHYEVFEDEIMKICLNLQVWSKQA</sequence>
<dbReference type="PANTHER" id="PTHR21503:SF8">
    <property type="entry name" value="F-BOX ASSOCIATED DOMAIN-CONTAINING PROTEIN-RELATED"/>
    <property type="match status" value="1"/>
</dbReference>
<dbReference type="PANTHER" id="PTHR21503">
    <property type="entry name" value="F-BOX-CONTAINING HYPOTHETICAL PROTEIN C.ELEGANS"/>
    <property type="match status" value="1"/>
</dbReference>
<dbReference type="AlphaFoldDB" id="A0A2G5TWX4"/>
<protein>
    <recommendedName>
        <fullName evidence="1">Sdz-33 F-box domain-containing protein</fullName>
    </recommendedName>
</protein>
<proteinExistence type="predicted"/>
<dbReference type="Proteomes" id="UP000230233">
    <property type="component" value="Chromosome IV"/>
</dbReference>
<comment type="caution">
    <text evidence="2">The sequence shown here is derived from an EMBL/GenBank/DDBJ whole genome shotgun (WGS) entry which is preliminary data.</text>
</comment>
<organism evidence="2 3">
    <name type="scientific">Caenorhabditis nigoni</name>
    <dbReference type="NCBI Taxonomy" id="1611254"/>
    <lineage>
        <taxon>Eukaryota</taxon>
        <taxon>Metazoa</taxon>
        <taxon>Ecdysozoa</taxon>
        <taxon>Nematoda</taxon>
        <taxon>Chromadorea</taxon>
        <taxon>Rhabditida</taxon>
        <taxon>Rhabditina</taxon>
        <taxon>Rhabditomorpha</taxon>
        <taxon>Rhabditoidea</taxon>
        <taxon>Rhabditidae</taxon>
        <taxon>Peloderinae</taxon>
        <taxon>Caenorhabditis</taxon>
    </lineage>
</organism>
<dbReference type="InterPro" id="IPR012885">
    <property type="entry name" value="F-box_Sdz-33"/>
</dbReference>
<reference evidence="3" key="1">
    <citation type="submission" date="2017-10" db="EMBL/GenBank/DDBJ databases">
        <title>Rapid genome shrinkage in a self-fertile nematode reveals novel sperm competition proteins.</title>
        <authorList>
            <person name="Yin D."/>
            <person name="Schwarz E.M."/>
            <person name="Thomas C.G."/>
            <person name="Felde R.L."/>
            <person name="Korf I.F."/>
            <person name="Cutter A.D."/>
            <person name="Schartner C.M."/>
            <person name="Ralston E.J."/>
            <person name="Meyer B.J."/>
            <person name="Haag E.S."/>
        </authorList>
    </citation>
    <scope>NUCLEOTIDE SEQUENCE [LARGE SCALE GENOMIC DNA]</scope>
    <source>
        <strain evidence="3">JU1422</strain>
    </source>
</reference>
<dbReference type="Pfam" id="PF07735">
    <property type="entry name" value="FBA_2"/>
    <property type="match status" value="1"/>
</dbReference>
<evidence type="ECO:0000313" key="2">
    <source>
        <dbReference type="EMBL" id="PIC31764.1"/>
    </source>
</evidence>
<keyword evidence="3" id="KW-1185">Reference proteome</keyword>
<evidence type="ECO:0000313" key="3">
    <source>
        <dbReference type="Proteomes" id="UP000230233"/>
    </source>
</evidence>
<name>A0A2G5TWX4_9PELO</name>
<dbReference type="EMBL" id="PDUG01000004">
    <property type="protein sequence ID" value="PIC31764.1"/>
    <property type="molecule type" value="Genomic_DNA"/>
</dbReference>